<name>A0A4Y6V413_SACBS</name>
<gene>
    <name evidence="2" type="ORF">FFV09_02210</name>
</gene>
<dbReference type="InterPro" id="IPR008964">
    <property type="entry name" value="Invasin/intimin_cell_adhesion"/>
</dbReference>
<reference evidence="2 3" key="1">
    <citation type="submission" date="2019-06" db="EMBL/GenBank/DDBJ databases">
        <title>Saccharibacillus brassicae sp. nov., an endophytic bacterium isolated from Chinese cabbage seeds (Brassica pekinensis).</title>
        <authorList>
            <person name="Jiang L."/>
            <person name="Lee J."/>
            <person name="Kim S.W."/>
        </authorList>
    </citation>
    <scope>NUCLEOTIDE SEQUENCE [LARGE SCALE GENOMIC DNA]</scope>
    <source>
        <strain evidence="3">KCTC 43072 / ATSA2</strain>
    </source>
</reference>
<evidence type="ECO:0000313" key="2">
    <source>
        <dbReference type="EMBL" id="QDH23618.1"/>
    </source>
</evidence>
<evidence type="ECO:0000313" key="3">
    <source>
        <dbReference type="Proteomes" id="UP000316968"/>
    </source>
</evidence>
<dbReference type="EMBL" id="CP041217">
    <property type="protein sequence ID" value="QDH23618.1"/>
    <property type="molecule type" value="Genomic_DNA"/>
</dbReference>
<protein>
    <recommendedName>
        <fullName evidence="1">BIG2 domain-containing protein</fullName>
    </recommendedName>
</protein>
<sequence length="433" mass="47012">MIIISAEKDSISVETDDLANEISYTSGNTNCTFKITNTKPISILKGNTIQITTSPTVSTRVFESSDPSIATVSSSGLITALAEGNVTVTAYRSTNSFFKDTIQVAVALPDMYSLSVDSPKTILDYMESVTVTNTVSNNGRPVDDAAVTYDLLYSDRITLVPDTVAALGNITNRSVTIQNRNNEGQMKDIVLRVTLVSDSTQIQYVPFNLAYYIAPNYSVVIFTGHQPPNEVEFGDNVFLGRVVYNNGIQDDTKRVTWSLVGIDKISDVPENIAKITFEDSFNQVYVNNYNETGTDTTIYVKVTLDGFPEVTDYYMLNIKSKVIVITKSVDIGRADGAAMLSNTFNGTSTDDTINYQKTINYRSNAIPANEAVTWTLTNFTGGSPATGNSITVQDGFTCTVRAGNAAAGIKLTAKMVSDPTVIDSILIRVKSLL</sequence>
<dbReference type="AlphaFoldDB" id="A0A4Y6V413"/>
<accession>A0A4Y6V413</accession>
<dbReference type="Proteomes" id="UP000316968">
    <property type="component" value="Chromosome"/>
</dbReference>
<proteinExistence type="predicted"/>
<dbReference type="KEGG" id="saca:FFV09_02210"/>
<evidence type="ECO:0000259" key="1">
    <source>
        <dbReference type="Pfam" id="PF02368"/>
    </source>
</evidence>
<dbReference type="Pfam" id="PF02368">
    <property type="entry name" value="Big_2"/>
    <property type="match status" value="1"/>
</dbReference>
<dbReference type="Gene3D" id="2.60.40.1080">
    <property type="match status" value="1"/>
</dbReference>
<feature type="domain" description="BIG2" evidence="1">
    <location>
        <begin position="41"/>
        <end position="92"/>
    </location>
</feature>
<keyword evidence="3" id="KW-1185">Reference proteome</keyword>
<dbReference type="OrthoDB" id="2533640at2"/>
<organism evidence="2 3">
    <name type="scientific">Saccharibacillus brassicae</name>
    <dbReference type="NCBI Taxonomy" id="2583377"/>
    <lineage>
        <taxon>Bacteria</taxon>
        <taxon>Bacillati</taxon>
        <taxon>Bacillota</taxon>
        <taxon>Bacilli</taxon>
        <taxon>Bacillales</taxon>
        <taxon>Paenibacillaceae</taxon>
        <taxon>Saccharibacillus</taxon>
    </lineage>
</organism>
<dbReference type="InterPro" id="IPR003343">
    <property type="entry name" value="Big_2"/>
</dbReference>
<dbReference type="SUPFAM" id="SSF49373">
    <property type="entry name" value="Invasin/intimin cell-adhesion fragments"/>
    <property type="match status" value="1"/>
</dbReference>